<dbReference type="AlphaFoldDB" id="A0A9W5T8J4"/>
<evidence type="ECO:0000313" key="1">
    <source>
        <dbReference type="EMBL" id="GFE53137.1"/>
    </source>
</evidence>
<dbReference type="Proteomes" id="UP001057455">
    <property type="component" value="Unassembled WGS sequence"/>
</dbReference>
<sequence>MRLLRHTLPGRLCSAGSGAGCVVRPRALHAFSFRVASTVGRCRHLHGASSVCQRLATLQPPLRVSKHPNVRLVKDHAEFYNAVYTIPERDRVRSEDLVISVFVTHQNTGSLSILECVDQLSREYSGNKFLIIDADQVPRAAYDADLQQFPAVLLSFGGDIYRRLVQVTGGYPNDWQAVPRWDLPSNSQDDQPSVECTLPGNLYASVKSEIASFAANYHGKEIASLKSRCGTHSYTHGIDTDNLNVKRVGWPTE</sequence>
<evidence type="ECO:0000313" key="2">
    <source>
        <dbReference type="Proteomes" id="UP001057455"/>
    </source>
</evidence>
<keyword evidence="2" id="KW-1185">Reference proteome</keyword>
<dbReference type="SUPFAM" id="SSF52833">
    <property type="entry name" value="Thioredoxin-like"/>
    <property type="match status" value="1"/>
</dbReference>
<name>A0A9W5T8J4_BABOV</name>
<dbReference type="Gene3D" id="3.40.30.10">
    <property type="entry name" value="Glutaredoxin"/>
    <property type="match status" value="1"/>
</dbReference>
<protein>
    <submittedName>
        <fullName evidence="1">RNA-binding protein, putative</fullName>
    </submittedName>
</protein>
<gene>
    <name evidence="1" type="ORF">BaOVIS_005410</name>
</gene>
<organism evidence="1 2">
    <name type="scientific">Babesia ovis</name>
    <dbReference type="NCBI Taxonomy" id="5869"/>
    <lineage>
        <taxon>Eukaryota</taxon>
        <taxon>Sar</taxon>
        <taxon>Alveolata</taxon>
        <taxon>Apicomplexa</taxon>
        <taxon>Aconoidasida</taxon>
        <taxon>Piroplasmida</taxon>
        <taxon>Babesiidae</taxon>
        <taxon>Babesia</taxon>
    </lineage>
</organism>
<dbReference type="InterPro" id="IPR036249">
    <property type="entry name" value="Thioredoxin-like_sf"/>
</dbReference>
<accession>A0A9W5T8J4</accession>
<comment type="caution">
    <text evidence="1">The sequence shown here is derived from an EMBL/GenBank/DDBJ whole genome shotgun (WGS) entry which is preliminary data.</text>
</comment>
<reference evidence="1" key="1">
    <citation type="submission" date="2019-12" db="EMBL/GenBank/DDBJ databases">
        <title>Genome sequence of Babesia ovis.</title>
        <authorList>
            <person name="Yamagishi J."/>
            <person name="Sevinc F."/>
            <person name="Xuan X."/>
        </authorList>
    </citation>
    <scope>NUCLEOTIDE SEQUENCE</scope>
    <source>
        <strain evidence="1">Selcuk</strain>
    </source>
</reference>
<proteinExistence type="predicted"/>
<dbReference type="EMBL" id="BLIY01000004">
    <property type="protein sequence ID" value="GFE53137.1"/>
    <property type="molecule type" value="Genomic_DNA"/>
</dbReference>
<dbReference type="OrthoDB" id="363857at2759"/>